<feature type="chain" id="PRO_5012541091" description="Fungal calcium binding protein domain-containing protein" evidence="1">
    <location>
        <begin position="19"/>
        <end position="114"/>
    </location>
</feature>
<evidence type="ECO:0000313" key="3">
    <source>
        <dbReference type="Proteomes" id="UP000037136"/>
    </source>
</evidence>
<dbReference type="PROSITE" id="PS51257">
    <property type="entry name" value="PROKAR_LIPOPROTEIN"/>
    <property type="match status" value="1"/>
</dbReference>
<keyword evidence="3" id="KW-1185">Reference proteome</keyword>
<evidence type="ECO:0008006" key="4">
    <source>
        <dbReference type="Google" id="ProtNLM"/>
    </source>
</evidence>
<reference evidence="2 3" key="2">
    <citation type="journal article" date="2017" name="Sci. Rep.">
        <title>Ant-infecting Ophiocordyceps genomes reveal a high diversity of potential behavioral manipulation genes and a possible major role for enterotoxins.</title>
        <authorList>
            <person name="de Bekker C."/>
            <person name="Ohm R.A."/>
            <person name="Evans H.C."/>
            <person name="Brachmann A."/>
            <person name="Hughes D.P."/>
        </authorList>
    </citation>
    <scope>NUCLEOTIDE SEQUENCE [LARGE SCALE GENOMIC DNA]</scope>
    <source>
        <strain evidence="2 3">SC16a</strain>
    </source>
</reference>
<dbReference type="OrthoDB" id="4927619at2759"/>
<comment type="caution">
    <text evidence="2">The sequence shown here is derived from an EMBL/GenBank/DDBJ whole genome shotgun (WGS) entry which is preliminary data.</text>
</comment>
<name>A0A2A9P7H3_OPHUN</name>
<reference evidence="2 3" key="1">
    <citation type="journal article" date="2015" name="BMC Genomics">
        <title>Gene expression during zombie ant biting behavior reflects the complexity underlying fungal parasitic behavioral manipulation.</title>
        <authorList>
            <person name="de Bekker C."/>
            <person name="Ohm R.A."/>
            <person name="Loreto R.G."/>
            <person name="Sebastian A."/>
            <person name="Albert I."/>
            <person name="Merrow M."/>
            <person name="Brachmann A."/>
            <person name="Hughes D.P."/>
        </authorList>
    </citation>
    <scope>NUCLEOTIDE SEQUENCE [LARGE SCALE GENOMIC DNA]</scope>
    <source>
        <strain evidence="2 3">SC16a</strain>
    </source>
</reference>
<protein>
    <recommendedName>
        <fullName evidence="4">Fungal calcium binding protein domain-containing protein</fullName>
    </recommendedName>
</protein>
<feature type="signal peptide" evidence="1">
    <location>
        <begin position="1"/>
        <end position="18"/>
    </location>
</feature>
<accession>A0A2A9P7H3</accession>
<dbReference type="AlphaFoldDB" id="A0A2A9P7H3"/>
<dbReference type="Proteomes" id="UP000037136">
    <property type="component" value="Unassembled WGS sequence"/>
</dbReference>
<organism evidence="2 3">
    <name type="scientific">Ophiocordyceps unilateralis</name>
    <name type="common">Zombie-ant fungus</name>
    <name type="synonym">Torrubia unilateralis</name>
    <dbReference type="NCBI Taxonomy" id="268505"/>
    <lineage>
        <taxon>Eukaryota</taxon>
        <taxon>Fungi</taxon>
        <taxon>Dikarya</taxon>
        <taxon>Ascomycota</taxon>
        <taxon>Pezizomycotina</taxon>
        <taxon>Sordariomycetes</taxon>
        <taxon>Hypocreomycetidae</taxon>
        <taxon>Hypocreales</taxon>
        <taxon>Ophiocordycipitaceae</taxon>
        <taxon>Ophiocordyceps</taxon>
    </lineage>
</organism>
<sequence>MKFQSVVLLLTGASSCLANSFSLAARELQGMAKELEATPDAPNTGLLTKRAAACSLLCCHKQTFLGICAHCRALCGGRGGQNEVDDDDDENQTAQKFITTGGGKTSGYRKGPRY</sequence>
<gene>
    <name evidence="2" type="ORF">XA68_15934</name>
</gene>
<keyword evidence="1" id="KW-0732">Signal</keyword>
<proteinExistence type="predicted"/>
<dbReference type="EMBL" id="LAZP02000500">
    <property type="protein sequence ID" value="PFH56842.1"/>
    <property type="molecule type" value="Genomic_DNA"/>
</dbReference>
<evidence type="ECO:0000313" key="2">
    <source>
        <dbReference type="EMBL" id="PFH56842.1"/>
    </source>
</evidence>
<evidence type="ECO:0000256" key="1">
    <source>
        <dbReference type="SAM" id="SignalP"/>
    </source>
</evidence>